<accession>A0A1U7GYD8</accession>
<proteinExistence type="predicted"/>
<comment type="caution">
    <text evidence="1">The sequence shown here is derived from an EMBL/GenBank/DDBJ whole genome shotgun (WGS) entry which is preliminary data.</text>
</comment>
<sequence length="69" mass="8302">MNIQSYRTSLVWWRLFRRKIHPWITLVTAGCKIIYSCGIEQDQEKVRFLLAITKIDFVGVYQLLNDLLW</sequence>
<dbReference type="OrthoDB" id="573966at2"/>
<evidence type="ECO:0000313" key="2">
    <source>
        <dbReference type="Proteomes" id="UP000186391"/>
    </source>
</evidence>
<keyword evidence="2" id="KW-1185">Reference proteome</keyword>
<gene>
    <name evidence="1" type="ORF">NIES592_15030</name>
</gene>
<name>A0A1U7GYD8_9CYAN</name>
<dbReference type="EMBL" id="MRCA01000007">
    <property type="protein sequence ID" value="OKH13373.1"/>
    <property type="molecule type" value="Genomic_DNA"/>
</dbReference>
<dbReference type="AlphaFoldDB" id="A0A1U7GYD8"/>
<organism evidence="1 2">
    <name type="scientific">Fischerella major NIES-592</name>
    <dbReference type="NCBI Taxonomy" id="210994"/>
    <lineage>
        <taxon>Bacteria</taxon>
        <taxon>Bacillati</taxon>
        <taxon>Cyanobacteriota</taxon>
        <taxon>Cyanophyceae</taxon>
        <taxon>Nostocales</taxon>
        <taxon>Hapalosiphonaceae</taxon>
        <taxon>Fischerella</taxon>
    </lineage>
</organism>
<dbReference type="Proteomes" id="UP000186391">
    <property type="component" value="Unassembled WGS sequence"/>
</dbReference>
<dbReference type="RefSeq" id="WP_073556168.1">
    <property type="nucleotide sequence ID" value="NZ_MRCA01000007.1"/>
</dbReference>
<evidence type="ECO:0000313" key="1">
    <source>
        <dbReference type="EMBL" id="OKH13373.1"/>
    </source>
</evidence>
<reference evidence="1 2" key="1">
    <citation type="submission" date="2016-11" db="EMBL/GenBank/DDBJ databases">
        <title>Draft Genome Sequences of Nine Cyanobacterial Strains from Diverse Habitats.</title>
        <authorList>
            <person name="Zhu T."/>
            <person name="Hou S."/>
            <person name="Lu X."/>
            <person name="Hess W.R."/>
        </authorList>
    </citation>
    <scope>NUCLEOTIDE SEQUENCE [LARGE SCALE GENOMIC DNA]</scope>
    <source>
        <strain evidence="1 2">NIES-592</strain>
    </source>
</reference>
<dbReference type="PROSITE" id="PS51257">
    <property type="entry name" value="PROKAR_LIPOPROTEIN"/>
    <property type="match status" value="1"/>
</dbReference>
<protein>
    <submittedName>
        <fullName evidence="1">Uncharacterized protein</fullName>
    </submittedName>
</protein>